<evidence type="ECO:0000259" key="2">
    <source>
        <dbReference type="Pfam" id="PF07589"/>
    </source>
</evidence>
<dbReference type="AlphaFoldDB" id="A0AAW7Z4G7"/>
<evidence type="ECO:0000313" key="4">
    <source>
        <dbReference type="EMBL" id="MDO6578615.1"/>
    </source>
</evidence>
<feature type="domain" description="Ice-binding protein C-terminal" evidence="2">
    <location>
        <begin position="172"/>
        <end position="195"/>
    </location>
</feature>
<dbReference type="EMBL" id="CP013926">
    <property type="protein sequence ID" value="AMJ75565.1"/>
    <property type="molecule type" value="Genomic_DNA"/>
</dbReference>
<gene>
    <name evidence="3" type="ORF">AVL57_17305</name>
    <name evidence="4" type="ORF">Q4527_14520</name>
</gene>
<dbReference type="RefSeq" id="WP_057789626.1">
    <property type="nucleotide sequence ID" value="NZ_CAXIBE010000003.1"/>
</dbReference>
<reference evidence="4" key="2">
    <citation type="submission" date="2023-07" db="EMBL/GenBank/DDBJ databases">
        <title>Genome content predicts the carbon catabolic preferences of heterotrophic bacteria.</title>
        <authorList>
            <person name="Gralka M."/>
        </authorList>
    </citation>
    <scope>NUCLEOTIDE SEQUENCE</scope>
    <source>
        <strain evidence="4">F2M12</strain>
    </source>
</reference>
<protein>
    <submittedName>
        <fullName evidence="4">PEP-CTERM sorting domain-containing protein</fullName>
    </submittedName>
</protein>
<evidence type="ECO:0000313" key="6">
    <source>
        <dbReference type="Proteomes" id="UP001170717"/>
    </source>
</evidence>
<keyword evidence="1" id="KW-0732">Signal</keyword>
<evidence type="ECO:0000313" key="3">
    <source>
        <dbReference type="EMBL" id="AMJ75565.1"/>
    </source>
</evidence>
<proteinExistence type="predicted"/>
<evidence type="ECO:0000313" key="5">
    <source>
        <dbReference type="Proteomes" id="UP000056750"/>
    </source>
</evidence>
<sequence>MVKLVKKPVFSVLLVIASLNICSGAHAGLLSFNDFFADPSVSVAADGSEAIIREDIDFAVSTISLDPFLGDPDIIIPGLNVFLNFDFSFNEALNENDEFVYALFDSSTLEDLAFAAFTNSKTDSVSLDLSSLVGRTLGLYFGLNSLDSLLNSTANISNLSLITVTSPPPDSQVPEPSTLMASLAALMCFFVTRKRKVPMK</sequence>
<keyword evidence="5" id="KW-1185">Reference proteome</keyword>
<evidence type="ECO:0000256" key="1">
    <source>
        <dbReference type="SAM" id="SignalP"/>
    </source>
</evidence>
<organism evidence="4 6">
    <name type="scientific">Alteromonas stellipolaris</name>
    <dbReference type="NCBI Taxonomy" id="233316"/>
    <lineage>
        <taxon>Bacteria</taxon>
        <taxon>Pseudomonadati</taxon>
        <taxon>Pseudomonadota</taxon>
        <taxon>Gammaproteobacteria</taxon>
        <taxon>Alteromonadales</taxon>
        <taxon>Alteromonadaceae</taxon>
        <taxon>Alteromonas/Salinimonas group</taxon>
        <taxon>Alteromonas</taxon>
    </lineage>
</organism>
<dbReference type="NCBIfam" id="TIGR02595">
    <property type="entry name" value="PEP_CTERM"/>
    <property type="match status" value="1"/>
</dbReference>
<dbReference type="KEGG" id="asq:AVL57_17305"/>
<accession>A0AAW7Z4G7</accession>
<dbReference type="Pfam" id="PF07589">
    <property type="entry name" value="PEP-CTERM"/>
    <property type="match status" value="1"/>
</dbReference>
<dbReference type="Proteomes" id="UP001170717">
    <property type="component" value="Unassembled WGS sequence"/>
</dbReference>
<dbReference type="EMBL" id="JAUOQI010000010">
    <property type="protein sequence ID" value="MDO6578615.1"/>
    <property type="molecule type" value="Genomic_DNA"/>
</dbReference>
<feature type="chain" id="PRO_5044026687" evidence="1">
    <location>
        <begin position="28"/>
        <end position="200"/>
    </location>
</feature>
<dbReference type="Proteomes" id="UP000056750">
    <property type="component" value="Chromosome"/>
</dbReference>
<reference evidence="3 5" key="1">
    <citation type="submission" date="2015-12" db="EMBL/GenBank/DDBJ databases">
        <title>Intraspecies pangenome expansion in the marine bacterium Alteromonas.</title>
        <authorList>
            <person name="Lopez-Perez M."/>
            <person name="Rodriguez-Valera F."/>
        </authorList>
    </citation>
    <scope>NUCLEOTIDE SEQUENCE [LARGE SCALE GENOMIC DNA]</scope>
    <source>
        <strain evidence="3 5">LMG 21861</strain>
    </source>
</reference>
<name>A0AAW7Z4G7_9ALTE</name>
<feature type="signal peptide" evidence="1">
    <location>
        <begin position="1"/>
        <end position="27"/>
    </location>
</feature>
<dbReference type="InterPro" id="IPR013424">
    <property type="entry name" value="Ice-binding_C"/>
</dbReference>